<dbReference type="InterPro" id="IPR037490">
    <property type="entry name" value="WAP"/>
</dbReference>
<comment type="caution">
    <text evidence="2">The sequence shown here is derived from an EMBL/GenBank/DDBJ whole genome shotgun (WGS) entry which is preliminary data.</text>
</comment>
<dbReference type="PANTHER" id="PTHR33883:SF10">
    <property type="entry name" value="WPP DOMAIN-ASSOCIATED PROTEIN"/>
    <property type="match status" value="1"/>
</dbReference>
<evidence type="ECO:0000313" key="3">
    <source>
        <dbReference type="Proteomes" id="UP000036987"/>
    </source>
</evidence>
<evidence type="ECO:0008006" key="4">
    <source>
        <dbReference type="Google" id="ProtNLM"/>
    </source>
</evidence>
<evidence type="ECO:0000256" key="1">
    <source>
        <dbReference type="SAM" id="Coils"/>
    </source>
</evidence>
<dbReference type="AlphaFoldDB" id="A0A0K9NRD2"/>
<accession>A0A0K9NRD2</accession>
<dbReference type="EMBL" id="LFYR01001913">
    <property type="protein sequence ID" value="KMZ58617.1"/>
    <property type="molecule type" value="Genomic_DNA"/>
</dbReference>
<protein>
    <recommendedName>
        <fullName evidence="4">WPP domain-associated protein</fullName>
    </recommendedName>
</protein>
<dbReference type="Proteomes" id="UP000036987">
    <property type="component" value="Unassembled WGS sequence"/>
</dbReference>
<keyword evidence="3" id="KW-1185">Reference proteome</keyword>
<reference evidence="3" key="1">
    <citation type="journal article" date="2016" name="Nature">
        <title>The genome of the seagrass Zostera marina reveals angiosperm adaptation to the sea.</title>
        <authorList>
            <person name="Olsen J.L."/>
            <person name="Rouze P."/>
            <person name="Verhelst B."/>
            <person name="Lin Y.-C."/>
            <person name="Bayer T."/>
            <person name="Collen J."/>
            <person name="Dattolo E."/>
            <person name="De Paoli E."/>
            <person name="Dittami S."/>
            <person name="Maumus F."/>
            <person name="Michel G."/>
            <person name="Kersting A."/>
            <person name="Lauritano C."/>
            <person name="Lohaus R."/>
            <person name="Toepel M."/>
            <person name="Tonon T."/>
            <person name="Vanneste K."/>
            <person name="Amirebrahimi M."/>
            <person name="Brakel J."/>
            <person name="Bostroem C."/>
            <person name="Chovatia M."/>
            <person name="Grimwood J."/>
            <person name="Jenkins J.W."/>
            <person name="Jueterbock A."/>
            <person name="Mraz A."/>
            <person name="Stam W.T."/>
            <person name="Tice H."/>
            <person name="Bornberg-Bauer E."/>
            <person name="Green P.J."/>
            <person name="Pearson G.A."/>
            <person name="Procaccini G."/>
            <person name="Duarte C.M."/>
            <person name="Schmutz J."/>
            <person name="Reusch T.B.H."/>
            <person name="Van de Peer Y."/>
        </authorList>
    </citation>
    <scope>NUCLEOTIDE SEQUENCE [LARGE SCALE GENOMIC DNA]</scope>
    <source>
        <strain evidence="3">cv. Finnish</strain>
    </source>
</reference>
<keyword evidence="1" id="KW-0175">Coiled coil</keyword>
<dbReference type="OMA" id="CQFNPLV"/>
<proteinExistence type="predicted"/>
<dbReference type="STRING" id="29655.A0A0K9NRD2"/>
<feature type="coiled-coil region" evidence="1">
    <location>
        <begin position="79"/>
        <end position="106"/>
    </location>
</feature>
<gene>
    <name evidence="2" type="ORF">ZOSMA_75G00500</name>
</gene>
<dbReference type="PANTHER" id="PTHR33883">
    <property type="entry name" value="WPP DOMAIN-ASSOCIATED PROTEIN"/>
    <property type="match status" value="1"/>
</dbReference>
<feature type="coiled-coil region" evidence="1">
    <location>
        <begin position="571"/>
        <end position="598"/>
    </location>
</feature>
<organism evidence="2 3">
    <name type="scientific">Zostera marina</name>
    <name type="common">Eelgrass</name>
    <dbReference type="NCBI Taxonomy" id="29655"/>
    <lineage>
        <taxon>Eukaryota</taxon>
        <taxon>Viridiplantae</taxon>
        <taxon>Streptophyta</taxon>
        <taxon>Embryophyta</taxon>
        <taxon>Tracheophyta</taxon>
        <taxon>Spermatophyta</taxon>
        <taxon>Magnoliopsida</taxon>
        <taxon>Liliopsida</taxon>
        <taxon>Zosteraceae</taxon>
        <taxon>Zostera</taxon>
    </lineage>
</organism>
<dbReference type="OrthoDB" id="619142at2759"/>
<name>A0A0K9NRD2_ZOSMR</name>
<evidence type="ECO:0000313" key="2">
    <source>
        <dbReference type="EMBL" id="KMZ58617.1"/>
    </source>
</evidence>
<sequence length="827" mass="96623">MDNQYTLDDEVVHFPSDHFVISNCALEEIENINPSSDPVPYENTILEDMDSYWDDLSTYLIVSRMVNDAVIKGIVNAVTQDAAADISSKEAEMEDLSERLRFYEFDVTKGSKFVSPIMHERIFMEKKYKKHLLCLKASTVEQLQNLKNELECLRSFTDMENTNMCSENVWSCCKDKVAENLERMEEGLHEFMESISSIHQGNDEILCFFNNSLYEQTYMWDIQKDLSGIIVQNRINELQEAFNTKLQIDNDNYTNQKNSCLKRCVELRSLRNELDTLSKTLFNSDIGDLMSYHGHENAEWNTDDRREDFYRKALGNHLPYSSYKQDIAADQSEKSKKSMLKILESPHLSHMKKEEFFSYLKNEVMKMNMNHEVALQQKTEELFKAKRQLLKIKDSMSLKKDSELEILRKKIPEFLLKLDNVITSNTFSAEKYLAKSSDFKDQNDNLICENQYLRDLLAVKEKEIKSLLARSSEPANENSNHITQFRGMECMKLEADLREKVHTIVLSESIGELHCHSELYRMEVNFNHEIYSIILQGYCEDVRSAFNAIITQKNGELCFEVEKANKLKNSMESLSKLMEKRESSIQEAELKLVQQKDETQVIYAELCKFKEKVGAQEKLISKIKNDCDVLNIKLQEANKYVEFYKKERSKVDDILNDTSLELIKAENENKHFHEIVKKKEKRLEILISDKRQHEEMFIKPLVSTVLDMSRVYEIFGYNVIEIIREKSSRLEKVKYQCGSIIQLSEKRRRERLNFQKIIETKSLNLQKAEKEVDLLGDDVDSLLSVLRMVYIALNHYSPVLQLYPGVTESLKLVRKELEAHSLPNRSP</sequence>